<dbReference type="Gramene" id="ONI35086">
    <property type="protein sequence ID" value="ONI35086"/>
    <property type="gene ID" value="PRUPE_1G514800"/>
</dbReference>
<evidence type="ECO:0000313" key="3">
    <source>
        <dbReference type="Proteomes" id="UP000006882"/>
    </source>
</evidence>
<dbReference type="InterPro" id="IPR013216">
    <property type="entry name" value="Methyltransf_11"/>
</dbReference>
<keyword evidence="3" id="KW-1185">Reference proteome</keyword>
<dbReference type="PANTHER" id="PTHR43591">
    <property type="entry name" value="METHYLTRANSFERASE"/>
    <property type="match status" value="1"/>
</dbReference>
<organism evidence="2 3">
    <name type="scientific">Prunus persica</name>
    <name type="common">Peach</name>
    <name type="synonym">Amygdalus persica</name>
    <dbReference type="NCBI Taxonomy" id="3760"/>
    <lineage>
        <taxon>Eukaryota</taxon>
        <taxon>Viridiplantae</taxon>
        <taxon>Streptophyta</taxon>
        <taxon>Embryophyta</taxon>
        <taxon>Tracheophyta</taxon>
        <taxon>Spermatophyta</taxon>
        <taxon>Magnoliopsida</taxon>
        <taxon>eudicotyledons</taxon>
        <taxon>Gunneridae</taxon>
        <taxon>Pentapetalae</taxon>
        <taxon>rosids</taxon>
        <taxon>fabids</taxon>
        <taxon>Rosales</taxon>
        <taxon>Rosaceae</taxon>
        <taxon>Amygdaloideae</taxon>
        <taxon>Amygdaleae</taxon>
        <taxon>Prunus</taxon>
    </lineage>
</organism>
<dbReference type="SUPFAM" id="SSF53335">
    <property type="entry name" value="S-adenosyl-L-methionine-dependent methyltransferases"/>
    <property type="match status" value="1"/>
</dbReference>
<dbReference type="CDD" id="cd02440">
    <property type="entry name" value="AdoMet_MTases"/>
    <property type="match status" value="1"/>
</dbReference>
<dbReference type="GO" id="GO:0008757">
    <property type="term" value="F:S-adenosylmethionine-dependent methyltransferase activity"/>
    <property type="evidence" value="ECO:0007669"/>
    <property type="project" value="InterPro"/>
</dbReference>
<dbReference type="HOGENOM" id="CLU_1339500_0_0_1"/>
<protein>
    <recommendedName>
        <fullName evidence="1">Methyltransferase type 11 domain-containing protein</fullName>
    </recommendedName>
</protein>
<evidence type="ECO:0000313" key="2">
    <source>
        <dbReference type="EMBL" id="ONI35086.1"/>
    </source>
</evidence>
<dbReference type="OMA" id="CTPPILK"/>
<sequence>MATLIGNLFSSPFLPSQLGNSRPHKFKLKPCTPPILKRSFTATNVRASSSTSFVDTTPTFELAKDFLKPVYGGSIIDTSCGSGLFSRLFARSGLFSLVVALDYSENMLQQNIVLVRADISRPPFATSSADAVHAVYSVSNLAAMVLKVADISRVLRPGGNISHITGSQQFVSDGKLEDLCNVCGLVSFTSVRNRAFVMISATKPN</sequence>
<dbReference type="InterPro" id="IPR029063">
    <property type="entry name" value="SAM-dependent_MTases_sf"/>
</dbReference>
<dbReference type="PANTHER" id="PTHR43591:SF46">
    <property type="entry name" value="OS08G0411200 PROTEIN"/>
    <property type="match status" value="1"/>
</dbReference>
<dbReference type="Gene3D" id="3.40.50.150">
    <property type="entry name" value="Vaccinia Virus protein VP39"/>
    <property type="match status" value="1"/>
</dbReference>
<dbReference type="eggNOG" id="ENOG502QUCH">
    <property type="taxonomic scope" value="Eukaryota"/>
</dbReference>
<dbReference type="STRING" id="3760.M5XRQ4"/>
<proteinExistence type="predicted"/>
<dbReference type="EMBL" id="CM007651">
    <property type="protein sequence ID" value="ONI35086.1"/>
    <property type="molecule type" value="Genomic_DNA"/>
</dbReference>
<evidence type="ECO:0000259" key="1">
    <source>
        <dbReference type="Pfam" id="PF08241"/>
    </source>
</evidence>
<name>M5XRQ4_PRUPE</name>
<feature type="domain" description="Methyltransferase type 11" evidence="1">
    <location>
        <begin position="77"/>
        <end position="161"/>
    </location>
</feature>
<dbReference type="Proteomes" id="UP000006882">
    <property type="component" value="Chromosome G1"/>
</dbReference>
<gene>
    <name evidence="2" type="ORF">PRUPE_1G514800</name>
</gene>
<accession>M5XRQ4</accession>
<dbReference type="GO" id="GO:0008168">
    <property type="term" value="F:methyltransferase activity"/>
    <property type="evidence" value="ECO:0000318"/>
    <property type="project" value="GO_Central"/>
</dbReference>
<dbReference type="AlphaFoldDB" id="M5XRQ4"/>
<reference evidence="2 3" key="1">
    <citation type="journal article" date="2013" name="Nat. Genet.">
        <title>The high-quality draft genome of peach (Prunus persica) identifies unique patterns of genetic diversity, domestication and genome evolution.</title>
        <authorList>
            <consortium name="International Peach Genome Initiative"/>
            <person name="Verde I."/>
            <person name="Abbott A.G."/>
            <person name="Scalabrin S."/>
            <person name="Jung S."/>
            <person name="Shu S."/>
            <person name="Marroni F."/>
            <person name="Zhebentyayeva T."/>
            <person name="Dettori M.T."/>
            <person name="Grimwood J."/>
            <person name="Cattonaro F."/>
            <person name="Zuccolo A."/>
            <person name="Rossini L."/>
            <person name="Jenkins J."/>
            <person name="Vendramin E."/>
            <person name="Meisel L.A."/>
            <person name="Decroocq V."/>
            <person name="Sosinski B."/>
            <person name="Prochnik S."/>
            <person name="Mitros T."/>
            <person name="Policriti A."/>
            <person name="Cipriani G."/>
            <person name="Dondini L."/>
            <person name="Ficklin S."/>
            <person name="Goodstein D.M."/>
            <person name="Xuan P."/>
            <person name="Del Fabbro C."/>
            <person name="Aramini V."/>
            <person name="Copetti D."/>
            <person name="Gonzalez S."/>
            <person name="Horner D.S."/>
            <person name="Falchi R."/>
            <person name="Lucas S."/>
            <person name="Mica E."/>
            <person name="Maldonado J."/>
            <person name="Lazzari B."/>
            <person name="Bielenberg D."/>
            <person name="Pirona R."/>
            <person name="Miculan M."/>
            <person name="Barakat A."/>
            <person name="Testolin R."/>
            <person name="Stella A."/>
            <person name="Tartarini S."/>
            <person name="Tonutti P."/>
            <person name="Arus P."/>
            <person name="Orellana A."/>
            <person name="Wells C."/>
            <person name="Main D."/>
            <person name="Vizzotto G."/>
            <person name="Silva H."/>
            <person name="Salamini F."/>
            <person name="Schmutz J."/>
            <person name="Morgante M."/>
            <person name="Rokhsar D.S."/>
        </authorList>
    </citation>
    <scope>NUCLEOTIDE SEQUENCE [LARGE SCALE GENOMIC DNA]</scope>
    <source>
        <strain evidence="3">cv. Nemared</strain>
    </source>
</reference>
<dbReference type="Pfam" id="PF08241">
    <property type="entry name" value="Methyltransf_11"/>
    <property type="match status" value="1"/>
</dbReference>